<feature type="region of interest" description="Disordered" evidence="2">
    <location>
        <begin position="205"/>
        <end position="241"/>
    </location>
</feature>
<feature type="region of interest" description="Disordered" evidence="2">
    <location>
        <begin position="1864"/>
        <end position="1886"/>
    </location>
</feature>
<feature type="region of interest" description="Disordered" evidence="2">
    <location>
        <begin position="1234"/>
        <end position="1256"/>
    </location>
</feature>
<feature type="compositionally biased region" description="Acidic residues" evidence="2">
    <location>
        <begin position="2382"/>
        <end position="2391"/>
    </location>
</feature>
<dbReference type="EMBL" id="BEYU01000070">
    <property type="protein sequence ID" value="GBG30084.1"/>
    <property type="molecule type" value="Genomic_DNA"/>
</dbReference>
<feature type="compositionally biased region" description="Acidic residues" evidence="2">
    <location>
        <begin position="2201"/>
        <end position="2214"/>
    </location>
</feature>
<feature type="region of interest" description="Disordered" evidence="2">
    <location>
        <begin position="20"/>
        <end position="135"/>
    </location>
</feature>
<feature type="region of interest" description="Disordered" evidence="2">
    <location>
        <begin position="856"/>
        <end position="876"/>
    </location>
</feature>
<feature type="region of interest" description="Disordered" evidence="2">
    <location>
        <begin position="1667"/>
        <end position="1689"/>
    </location>
</feature>
<feature type="compositionally biased region" description="Polar residues" evidence="2">
    <location>
        <begin position="2222"/>
        <end position="2237"/>
    </location>
</feature>
<feature type="compositionally biased region" description="Low complexity" evidence="2">
    <location>
        <begin position="2112"/>
        <end position="2122"/>
    </location>
</feature>
<feature type="compositionally biased region" description="Low complexity" evidence="2">
    <location>
        <begin position="2251"/>
        <end position="2264"/>
    </location>
</feature>
<organism evidence="3 4">
    <name type="scientific">Hondaea fermentalgiana</name>
    <dbReference type="NCBI Taxonomy" id="2315210"/>
    <lineage>
        <taxon>Eukaryota</taxon>
        <taxon>Sar</taxon>
        <taxon>Stramenopiles</taxon>
        <taxon>Bigyra</taxon>
        <taxon>Labyrinthulomycetes</taxon>
        <taxon>Thraustochytrida</taxon>
        <taxon>Thraustochytriidae</taxon>
        <taxon>Hondaea</taxon>
    </lineage>
</organism>
<evidence type="ECO:0000256" key="2">
    <source>
        <dbReference type="SAM" id="MobiDB-lite"/>
    </source>
</evidence>
<feature type="coiled-coil region" evidence="1">
    <location>
        <begin position="2611"/>
        <end position="2677"/>
    </location>
</feature>
<gene>
    <name evidence="3" type="ORF">FCC1311_063042</name>
</gene>
<feature type="region of interest" description="Disordered" evidence="2">
    <location>
        <begin position="2098"/>
        <end position="2595"/>
    </location>
</feature>
<feature type="compositionally biased region" description="Low complexity" evidence="2">
    <location>
        <begin position="2463"/>
        <end position="2488"/>
    </location>
</feature>
<feature type="region of interest" description="Disordered" evidence="2">
    <location>
        <begin position="956"/>
        <end position="994"/>
    </location>
</feature>
<feature type="coiled-coil region" evidence="1">
    <location>
        <begin position="2776"/>
        <end position="2810"/>
    </location>
</feature>
<feature type="coiled-coil region" evidence="1">
    <location>
        <begin position="1483"/>
        <end position="1620"/>
    </location>
</feature>
<dbReference type="PANTHER" id="PTHR45615:SF80">
    <property type="entry name" value="GRIP DOMAIN-CONTAINING PROTEIN"/>
    <property type="match status" value="1"/>
</dbReference>
<feature type="region of interest" description="Disordered" evidence="2">
    <location>
        <begin position="1958"/>
        <end position="1986"/>
    </location>
</feature>
<evidence type="ECO:0000313" key="3">
    <source>
        <dbReference type="EMBL" id="GBG30084.1"/>
    </source>
</evidence>
<dbReference type="PANTHER" id="PTHR45615">
    <property type="entry name" value="MYOSIN HEAVY CHAIN, NON-MUSCLE"/>
    <property type="match status" value="1"/>
</dbReference>
<reference evidence="3 4" key="1">
    <citation type="submission" date="2017-12" db="EMBL/GenBank/DDBJ databases">
        <title>Sequencing, de novo assembly and annotation of complete genome of a new Thraustochytrid species, strain FCC1311.</title>
        <authorList>
            <person name="Sedici K."/>
            <person name="Godart F."/>
            <person name="Aiese Cigliano R."/>
            <person name="Sanseverino W."/>
            <person name="Barakat M."/>
            <person name="Ortet P."/>
            <person name="Marechal E."/>
            <person name="Cagnac O."/>
            <person name="Amato A."/>
        </authorList>
    </citation>
    <scope>NUCLEOTIDE SEQUENCE [LARGE SCALE GENOMIC DNA]</scope>
</reference>
<feature type="region of interest" description="Disordered" evidence="2">
    <location>
        <begin position="661"/>
        <end position="682"/>
    </location>
</feature>
<feature type="coiled-coil region" evidence="1">
    <location>
        <begin position="1989"/>
        <end position="2023"/>
    </location>
</feature>
<evidence type="ECO:0000256" key="1">
    <source>
        <dbReference type="SAM" id="Coils"/>
    </source>
</evidence>
<accession>A0A2R5GQC8</accession>
<feature type="coiled-coil region" evidence="1">
    <location>
        <begin position="1414"/>
        <end position="1448"/>
    </location>
</feature>
<evidence type="ECO:0000313" key="4">
    <source>
        <dbReference type="Proteomes" id="UP000241890"/>
    </source>
</evidence>
<feature type="compositionally biased region" description="Polar residues" evidence="2">
    <location>
        <begin position="2427"/>
        <end position="2436"/>
    </location>
</feature>
<comment type="caution">
    <text evidence="3">The sequence shown here is derived from an EMBL/GenBank/DDBJ whole genome shotgun (WGS) entry which is preliminary data.</text>
</comment>
<protein>
    <submittedName>
        <fullName evidence="3">Uncharacterized protein</fullName>
    </submittedName>
</protein>
<dbReference type="Proteomes" id="UP000241890">
    <property type="component" value="Unassembled WGS sequence"/>
</dbReference>
<feature type="compositionally biased region" description="Basic and acidic residues" evidence="2">
    <location>
        <begin position="2279"/>
        <end position="2288"/>
    </location>
</feature>
<feature type="compositionally biased region" description="Basic and acidic residues" evidence="2">
    <location>
        <begin position="1864"/>
        <end position="1873"/>
    </location>
</feature>
<feature type="region of interest" description="Disordered" evidence="2">
    <location>
        <begin position="2699"/>
        <end position="2763"/>
    </location>
</feature>
<proteinExistence type="predicted"/>
<feature type="coiled-coil region" evidence="1">
    <location>
        <begin position="151"/>
        <end position="185"/>
    </location>
</feature>
<feature type="coiled-coil region" evidence="1">
    <location>
        <begin position="706"/>
        <end position="789"/>
    </location>
</feature>
<feature type="coiled-coil region" evidence="1">
    <location>
        <begin position="1775"/>
        <end position="1802"/>
    </location>
</feature>
<sequence length="2930" mass="320356">MSMCSQLQLQTAVLYCSRSEHGATPRNLFKRSPSRQSGTAMMAEGDDDLDPWGSGSLEEGDESEYGRQVPPAAVTPPPSIHRGGRFATRSQEDDHELDNDDDEDEDDDEDDYHRHGTVHGSGGGDSRSQGTASTLAPEDVELLSEHLATVKLKAEERVFSLNSQLRDLRRKLAASEKKNMEMHHKLYLQSPQLAPHRLDFGEEEEMLNEGSDNGVNVDRDGNESDGSNTMSNGTPTASSDDPILIAWEQGNRDFAEGNFEGGVRHYTIAARMLAANHAAAETRVSELESELEEIDAERTLFASRDMASRDELDQAHQERDRAQEERDEALAAVQELREHHESALQDIVRLQNQVEGEQTRAATAVEELEARVKSLQEELDQVYASNSETEARMRADLSEQLTNARNAALQEIEPELETLREKLRAQENEAQEASQQRNELEAQLADAGHLRTQIEELQSNLRSAEDRCNSLAQDLESKDTQNNQLEAEIARLRETLEQETARISNNQSREEDLTQLRIQLEDAQNLEADARSQISLLEDQERDLYTRVEELEAENKELEGKFSEKTGQLKQLLRKTKARKEAMEKQSQQIALLEAERDEADAKIKAVEENLRAAQDDNHHHVSALQDARMEIESMEARAASLETRLQAAEAALQEAQQHVSTQDETGHRAESELAAMQSSHDRKIGDLQAKIEEGRSACLAEEVRANDAERRATESATKLEEAHKDVERLRIAESSLHDRIQHLESELAKVTNERDDLDECLQQKQDDILELEERIAEALQREAALRQGKETKIDQVQPHASSDPFISPVKARDDGAQHDFWQGTSPNQDDGFASPAQGLTSPPTADLNWDSLVTGQGDTGDFAFGEASPSRQDEAQTRVGGSLQDDQLVADLQWRADDADKRAKQLLAELETARSLSENLQEEVARAQASYEETKGDLDVALEQLELERDRNEVLRSQVSDTQQARDQSEAMQHSAFATPGKPVAPQSDEEAVGDVSALFGNSPNEKDFMLDEKSAIASDFFGVHHDEDGDAAAAGAAADPQSPVAASLFEEGVRGGGANASSPERADDLQQRVSALQNELWATEARHEEDTKALRERIEHLETQTQGESDMNEEHFRDAQASVKRLEGELTQAKHETKAVQEELLQAAAKIEQLQNVEASVADLQQEVERLRDAEYSVQRLGKDLEELSQERQALQDELNRLRDAESSSQRLEKDLEEALQERQALQEELDRLRDAESTTQRLEKELEEVSQERQELRQTIDKLSEEQRTAQEDASVGLQVAQDQISSLNSEVATLQTERDGLSAEVTQLRRESDARRQAETRASDLNAALENARAQSDGLQADLTEARDALDATKSELASVCAALEEARSSLSSGLADSQSKLAATEAALLETKGELATVTATRDELQASVDELHASLGEVQGRVEELKEELETTKASLFDVEVAKAEAEKALASEQKMGREAVFKAEHAGREALEAEHASKLELEKKLAAAEVARSENESQRAALADQVERLEEAKLEWEHEKRTLASDAQEKVSHFEAHIAELQRNLKLSMEMCADLEEKVQETQEVERIRDEIEARDRALVRLSQRTTKLLGLVKRLEQERDRAQEDAAAMYDLRINDELEERGGGLRTRTQSPLRSAASGRTGRVKEVFGSPGVLKASKSLGVEVDEEETENSRSENPASAAEALLHRSGSISSSSACADRADDENAVGGEWDAMYDQLDERLNEYLEKNQSQEARDTALEQGLAEAMQGLAECSDLADVALARREASRDAALEIETLGEKLRIAEQETVSLQARFESSQQQLQYAKEELELARPPVSNPEDINARADEVAGLHEEIGALREEIQRLQGLLTATRMEGDAHEEGDRQTSASQDEVAHLQEEQLRLRNELALAHEQLRAAKAEAREQEEANAELLRTQLKEGSTQTPLASGSTGSAAIAAAAAADEVQALDEREVGAGWSSENEGEEGDANPISDAEVNDGRLAEALERAAEAEDAVRALEARCAAAESKCKEFSKEPELLKALSAELSDCMALSAQLRPGTAIEESETKDEVDPALEEALRERDEALQRVARLEKQLAMRKSIFGAKSGLVGQSNSVEDRPLSPPTSDLPLSASPMQSPNRVIGADLSEASRPARSLTIPSKRAQQVLNEPFGAARSTGEATLADKMPSSANDGHVGPNVPDSPLVMPWSEKWWDDEPEDLDLDSPDPDALGSSEPPSAVSSGPAFSTVPSPGDSAAAVGAVGLTSPPTSSSMMTSPPLNPPHSAFGSAPDSSHENAREARSNSVRFGDLPAQEWRSVAATSADTPAASGVVPPTSAQESVAGERTGAATLQEQETEQGDGKKRSKRKVTEPRFLSQMFGLGKHRDLVEASMQDDNSDFDEGEMNEARPHAGGHDSSSVSEGNDMSDPFKAAREIRSRSRTFSNLSSRSLARDAYGHGNYPTFEVRQEPTGIIAGQEAEALSLQQQQQHAQAQAQQPLSSHRASPPMDPVKPMANPQSEGREPGLSTTSEDSIFGMSRSPDQGMLPPSQASPPPLYPVDAASGWSSPPTGVAEDDLMQDGNAETEWANMLHGTESNGEDAEGVSASSPRVSMDASAGIISEEQIASLLAAKAELEGKLVALEHELGTEREARMWRERQVCLAESELEKALVEVEELRAQLEAAAAAATAAAPSGYANDSGALPVLPAVDAADRDGESRSENSNPVRMRLSIDTGRGPATQDASGAPPFADPGPPPPPMAASLPPASGGHNTTSMPMPPPPMDVRSEQESMALRTELVQCKQELERAQAEILRLQSELNSAGEGVGPGLQRLKELLTLREKDFDYVTKNLALDVYARSKESPSSIQNGAVAPPSTPRRKAPLHAEQGHATVVYTNSSRVRRVAVWVHNFLLPHVLLVLTTFLVSAGMPPDVMKEVLRLASNVPT</sequence>
<dbReference type="Gene3D" id="1.10.287.1490">
    <property type="match status" value="2"/>
</dbReference>
<feature type="compositionally biased region" description="Low complexity" evidence="2">
    <location>
        <begin position="2746"/>
        <end position="2755"/>
    </location>
</feature>
<name>A0A2R5GQC8_9STRA</name>
<feature type="region of interest" description="Disordered" evidence="2">
    <location>
        <begin position="817"/>
        <end position="841"/>
    </location>
</feature>
<feature type="compositionally biased region" description="Polar residues" evidence="2">
    <location>
        <begin position="956"/>
        <end position="973"/>
    </location>
</feature>
<feature type="compositionally biased region" description="Pro residues" evidence="2">
    <location>
        <begin position="2735"/>
        <end position="2745"/>
    </location>
</feature>
<feature type="region of interest" description="Disordered" evidence="2">
    <location>
        <begin position="1629"/>
        <end position="1650"/>
    </location>
</feature>
<feature type="compositionally biased region" description="Acidic residues" evidence="2">
    <location>
        <begin position="93"/>
        <end position="110"/>
    </location>
</feature>
<keyword evidence="1" id="KW-0175">Coiled coil</keyword>
<feature type="compositionally biased region" description="Basic and acidic residues" evidence="2">
    <location>
        <begin position="1234"/>
        <end position="1247"/>
    </location>
</feature>
<dbReference type="SUPFAM" id="SSF57997">
    <property type="entry name" value="Tropomyosin"/>
    <property type="match status" value="1"/>
</dbReference>
<feature type="region of interest" description="Disordered" evidence="2">
    <location>
        <begin position="2848"/>
        <end position="2869"/>
    </location>
</feature>
<keyword evidence="4" id="KW-1185">Reference proteome</keyword>
<feature type="compositionally biased region" description="Polar residues" evidence="2">
    <location>
        <begin position="224"/>
        <end position="239"/>
    </location>
</feature>
<dbReference type="InParanoid" id="A0A2R5GQC8"/>